<reference evidence="1" key="1">
    <citation type="journal article" date="2021" name="Proc. Natl. Acad. Sci. U.S.A.">
        <title>A Catalog of Tens of Thousands of Viruses from Human Metagenomes Reveals Hidden Associations with Chronic Diseases.</title>
        <authorList>
            <person name="Tisza M.J."/>
            <person name="Buck C.B."/>
        </authorList>
    </citation>
    <scope>NUCLEOTIDE SEQUENCE</scope>
    <source>
        <strain evidence="1">CtNQV2</strain>
    </source>
</reference>
<accession>A0A8S5RYT0</accession>
<organism evidence="1">
    <name type="scientific">Myoviridae sp. ctNQV2</name>
    <dbReference type="NCBI Taxonomy" id="2827683"/>
    <lineage>
        <taxon>Viruses</taxon>
        <taxon>Duplodnaviria</taxon>
        <taxon>Heunggongvirae</taxon>
        <taxon>Uroviricota</taxon>
        <taxon>Caudoviricetes</taxon>
    </lineage>
</organism>
<proteinExistence type="predicted"/>
<sequence length="168" mass="20192">MSSLNIKYKKTAEMLEDCRNFALFTQNKMQPHFHNSDFIFYVNHFHFANKIKRKEMIRFNEKKIKSLKLRLKHYSYLMEIKNNPDKVKLFKPYYFGIESVKGKIKYLIGIARKNYGYRNVFKEHDNQYLILVKQEINGFPVEITPFSVLEDVLNQYKQYHGSNSSQTT</sequence>
<dbReference type="EMBL" id="BK032510">
    <property type="protein sequence ID" value="DAF43926.1"/>
    <property type="molecule type" value="Genomic_DNA"/>
</dbReference>
<evidence type="ECO:0000313" key="1">
    <source>
        <dbReference type="EMBL" id="DAF43926.1"/>
    </source>
</evidence>
<name>A0A8S5RYT0_9CAUD</name>
<protein>
    <submittedName>
        <fullName evidence="1">Uncharacterized protein</fullName>
    </submittedName>
</protein>